<dbReference type="RefSeq" id="WP_046104641.1">
    <property type="nucleotide sequence ID" value="NZ_JZEY01000054.1"/>
</dbReference>
<feature type="signal peptide" evidence="1">
    <location>
        <begin position="1"/>
        <end position="21"/>
    </location>
</feature>
<dbReference type="Pfam" id="PF01298">
    <property type="entry name" value="TbpB_B_D"/>
    <property type="match status" value="1"/>
</dbReference>
<evidence type="ECO:0000313" key="3">
    <source>
        <dbReference type="EMBL" id="KKB09950.1"/>
    </source>
</evidence>
<feature type="chain" id="PRO_5002486788" description="Transferrin-binding protein B C-lobe/N-lobe beta-barrel domain-containing protein" evidence="1">
    <location>
        <begin position="22"/>
        <end position="319"/>
    </location>
</feature>
<organism evidence="3 4">
    <name type="scientific">Devosia chinhatensis</name>
    <dbReference type="NCBI Taxonomy" id="429727"/>
    <lineage>
        <taxon>Bacteria</taxon>
        <taxon>Pseudomonadati</taxon>
        <taxon>Pseudomonadota</taxon>
        <taxon>Alphaproteobacteria</taxon>
        <taxon>Hyphomicrobiales</taxon>
        <taxon>Devosiaceae</taxon>
        <taxon>Devosia</taxon>
    </lineage>
</organism>
<dbReference type="InterPro" id="IPR011250">
    <property type="entry name" value="OMP/PagP_B-barrel"/>
</dbReference>
<dbReference type="SUPFAM" id="SSF56925">
    <property type="entry name" value="OMPA-like"/>
    <property type="match status" value="1"/>
</dbReference>
<accession>A0A0F5FMZ9</accession>
<dbReference type="AlphaFoldDB" id="A0A0F5FMZ9"/>
<dbReference type="PROSITE" id="PS51257">
    <property type="entry name" value="PROKAR_LIPOPROTEIN"/>
    <property type="match status" value="1"/>
</dbReference>
<feature type="domain" description="Transferrin-binding protein B C-lobe/N-lobe beta-barrel" evidence="2">
    <location>
        <begin position="204"/>
        <end position="303"/>
    </location>
</feature>
<dbReference type="Proteomes" id="UP000033649">
    <property type="component" value="Unassembled WGS sequence"/>
</dbReference>
<dbReference type="EMBL" id="JZEY01000054">
    <property type="protein sequence ID" value="KKB09950.1"/>
    <property type="molecule type" value="Genomic_DNA"/>
</dbReference>
<evidence type="ECO:0000313" key="4">
    <source>
        <dbReference type="Proteomes" id="UP000033649"/>
    </source>
</evidence>
<dbReference type="Gene3D" id="2.40.160.90">
    <property type="match status" value="1"/>
</dbReference>
<protein>
    <recommendedName>
        <fullName evidence="2">Transferrin-binding protein B C-lobe/N-lobe beta-barrel domain-containing protein</fullName>
    </recommendedName>
</protein>
<sequence>MLAKFVLAVTCATLLSGCSLANLMSNAAPVAPAPATPPAAGSAASTNLSSSQVLRAYTQTFATPAFTSVTAAQTTGIAGYAAGPRLPTASASASSFKTAVVKISPDRQSLEITVEGRTFALQDFTAGPATVTINGQDYVAYGFSTDGAFPSNADRKDAAILVNGTYSSLAMFLRNAGDAMQNQPHVNDGFVMIATGGETPINGMPSQIVHYSGQWFTVTPQSFENGNFLAQADFANRSLNWTATALDNSFTDTGTATIDGNRFVGTLAFGALGVNDSAQVVGSFYGPNAEEIAGVVSGNGTVNGAVVPVGGGFFGNKVP</sequence>
<evidence type="ECO:0000259" key="2">
    <source>
        <dbReference type="Pfam" id="PF01298"/>
    </source>
</evidence>
<keyword evidence="4" id="KW-1185">Reference proteome</keyword>
<reference evidence="3 4" key="1">
    <citation type="submission" date="2015-03" db="EMBL/GenBank/DDBJ databases">
        <authorList>
            <person name="Hassan Y."/>
            <person name="Lepp D."/>
            <person name="Li X.-Z."/>
            <person name="Zhou T."/>
        </authorList>
    </citation>
    <scope>NUCLEOTIDE SEQUENCE [LARGE SCALE GENOMIC DNA]</scope>
    <source>
        <strain evidence="3 4">IPL18</strain>
    </source>
</reference>
<dbReference type="InterPro" id="IPR001677">
    <property type="entry name" value="TbpB_B_D"/>
</dbReference>
<gene>
    <name evidence="3" type="ORF">VE26_09090</name>
</gene>
<evidence type="ECO:0000256" key="1">
    <source>
        <dbReference type="SAM" id="SignalP"/>
    </source>
</evidence>
<comment type="caution">
    <text evidence="3">The sequence shown here is derived from an EMBL/GenBank/DDBJ whole genome shotgun (WGS) entry which is preliminary data.</text>
</comment>
<dbReference type="STRING" id="429727.VE26_09090"/>
<dbReference type="OrthoDB" id="7651366at2"/>
<dbReference type="PATRIC" id="fig|429727.3.peg.1874"/>
<keyword evidence="1" id="KW-0732">Signal</keyword>
<name>A0A0F5FMZ9_9HYPH</name>
<proteinExistence type="predicted"/>